<evidence type="ECO:0000313" key="1">
    <source>
        <dbReference type="EMBL" id="MDP9824383.1"/>
    </source>
</evidence>
<proteinExistence type="predicted"/>
<comment type="caution">
    <text evidence="1">The sequence shown here is derived from an EMBL/GenBank/DDBJ whole genome shotgun (WGS) entry which is preliminary data.</text>
</comment>
<dbReference type="Proteomes" id="UP001235712">
    <property type="component" value="Unassembled WGS sequence"/>
</dbReference>
<organism evidence="1 2">
    <name type="scientific">Kineosporia succinea</name>
    <dbReference type="NCBI Taxonomy" id="84632"/>
    <lineage>
        <taxon>Bacteria</taxon>
        <taxon>Bacillati</taxon>
        <taxon>Actinomycetota</taxon>
        <taxon>Actinomycetes</taxon>
        <taxon>Kineosporiales</taxon>
        <taxon>Kineosporiaceae</taxon>
        <taxon>Kineosporia</taxon>
    </lineage>
</organism>
<reference evidence="1 2" key="1">
    <citation type="submission" date="2023-07" db="EMBL/GenBank/DDBJ databases">
        <title>Sequencing the genomes of 1000 actinobacteria strains.</title>
        <authorList>
            <person name="Klenk H.-P."/>
        </authorList>
    </citation>
    <scope>NUCLEOTIDE SEQUENCE [LARGE SCALE GENOMIC DNA]</scope>
    <source>
        <strain evidence="1 2">DSM 44388</strain>
    </source>
</reference>
<dbReference type="EMBL" id="JAUSQZ010000001">
    <property type="protein sequence ID" value="MDP9824383.1"/>
    <property type="molecule type" value="Genomic_DNA"/>
</dbReference>
<name>A0ABT9NVC8_9ACTN</name>
<sequence length="45" mass="4431">MTLPNAGVAAVGTVGQWTAAVASGTPLPEDDLVSSALAGREKFSS</sequence>
<keyword evidence="2" id="KW-1185">Reference proteome</keyword>
<gene>
    <name evidence="1" type="ORF">J2S57_000132</name>
</gene>
<evidence type="ECO:0000313" key="2">
    <source>
        <dbReference type="Proteomes" id="UP001235712"/>
    </source>
</evidence>
<accession>A0ABT9NVC8</accession>
<protein>
    <submittedName>
        <fullName evidence="1">Uncharacterized protein</fullName>
    </submittedName>
</protein>